<evidence type="ECO:0000256" key="7">
    <source>
        <dbReference type="RuleBase" id="RU363032"/>
    </source>
</evidence>
<feature type="transmembrane region" description="Helical" evidence="7">
    <location>
        <begin position="91"/>
        <end position="113"/>
    </location>
</feature>
<evidence type="ECO:0000256" key="4">
    <source>
        <dbReference type="ARBA" id="ARBA00022692"/>
    </source>
</evidence>
<organism evidence="9 10">
    <name type="scientific">Bradyrhizobium manausense</name>
    <dbReference type="NCBI Taxonomy" id="989370"/>
    <lineage>
        <taxon>Bacteria</taxon>
        <taxon>Pseudomonadati</taxon>
        <taxon>Pseudomonadota</taxon>
        <taxon>Alphaproteobacteria</taxon>
        <taxon>Hyphomicrobiales</taxon>
        <taxon>Nitrobacteraceae</taxon>
        <taxon>Bradyrhizobium</taxon>
    </lineage>
</organism>
<feature type="transmembrane region" description="Helical" evidence="7">
    <location>
        <begin position="316"/>
        <end position="338"/>
    </location>
</feature>
<evidence type="ECO:0000256" key="1">
    <source>
        <dbReference type="ARBA" id="ARBA00004651"/>
    </source>
</evidence>
<accession>A0A0R3CWM6</accession>
<dbReference type="Gene3D" id="1.10.3720.10">
    <property type="entry name" value="MetI-like"/>
    <property type="match status" value="1"/>
</dbReference>
<dbReference type="STRING" id="989370.AOQ71_36105"/>
<protein>
    <recommendedName>
        <fullName evidence="8">ABC transmembrane type-1 domain-containing protein</fullName>
    </recommendedName>
</protein>
<comment type="similarity">
    <text evidence="7">Belongs to the binding-protein-dependent transport system permease family.</text>
</comment>
<dbReference type="OrthoDB" id="9801818at2"/>
<dbReference type="CDD" id="cd06261">
    <property type="entry name" value="TM_PBP2"/>
    <property type="match status" value="1"/>
</dbReference>
<dbReference type="AlphaFoldDB" id="A0A0R3CWM6"/>
<dbReference type="GO" id="GO:0005886">
    <property type="term" value="C:plasma membrane"/>
    <property type="evidence" value="ECO:0007669"/>
    <property type="project" value="UniProtKB-SubCell"/>
</dbReference>
<evidence type="ECO:0000256" key="5">
    <source>
        <dbReference type="ARBA" id="ARBA00022989"/>
    </source>
</evidence>
<evidence type="ECO:0000256" key="2">
    <source>
        <dbReference type="ARBA" id="ARBA00022448"/>
    </source>
</evidence>
<feature type="transmembrane region" description="Helical" evidence="7">
    <location>
        <begin position="158"/>
        <end position="179"/>
    </location>
</feature>
<dbReference type="InterPro" id="IPR035906">
    <property type="entry name" value="MetI-like_sf"/>
</dbReference>
<evidence type="ECO:0000256" key="3">
    <source>
        <dbReference type="ARBA" id="ARBA00022475"/>
    </source>
</evidence>
<feature type="domain" description="ABC transmembrane type-1" evidence="8">
    <location>
        <begin position="121"/>
        <end position="332"/>
    </location>
</feature>
<keyword evidence="6 7" id="KW-0472">Membrane</keyword>
<evidence type="ECO:0000256" key="6">
    <source>
        <dbReference type="ARBA" id="ARBA00023136"/>
    </source>
</evidence>
<keyword evidence="4 7" id="KW-0812">Transmembrane</keyword>
<sequence>MTLVLLFAIFPTFYTIVFAISHVRFSATGLKFRTVWFENFAAQFAGNQQVHFLGRFTTMSVAGWVFSLLIAGALLWWLYRAVVSGVGWVGLAGRLISAAMAMFIALLFAATLLSGNQWGTLLNTLFYVVVGCSIQFVIGLMLAFLCSQPVSGKNFFRVLFFIPLMITPLGVGYAFKMILDVTKGPFQPFWQLVGLGNWAWSTDAWAARWFVILGDSWQWIPFIFIVLLAALENVPKDHVEAAQVDGASSFQIFREITWPQILPVAATVMLIRMIEAFKIVDLPNIMTAGGPGIATESMTLHSLFLWRSNNMGDSAAVAYLLLILTVVVCSSFFNYVVVKRLRRARA</sequence>
<dbReference type="Proteomes" id="UP000051936">
    <property type="component" value="Unassembled WGS sequence"/>
</dbReference>
<keyword evidence="10" id="KW-1185">Reference proteome</keyword>
<dbReference type="GO" id="GO:0055085">
    <property type="term" value="P:transmembrane transport"/>
    <property type="evidence" value="ECO:0007669"/>
    <property type="project" value="InterPro"/>
</dbReference>
<feature type="transmembrane region" description="Helical" evidence="7">
    <location>
        <begin position="61"/>
        <end position="79"/>
    </location>
</feature>
<keyword evidence="3" id="KW-1003">Cell membrane</keyword>
<evidence type="ECO:0000313" key="9">
    <source>
        <dbReference type="EMBL" id="KRQ02024.1"/>
    </source>
</evidence>
<keyword evidence="5 7" id="KW-1133">Transmembrane helix</keyword>
<proteinExistence type="inferred from homology"/>
<dbReference type="PANTHER" id="PTHR30193">
    <property type="entry name" value="ABC TRANSPORTER PERMEASE PROTEIN"/>
    <property type="match status" value="1"/>
</dbReference>
<feature type="transmembrane region" description="Helical" evidence="7">
    <location>
        <begin position="256"/>
        <end position="274"/>
    </location>
</feature>
<dbReference type="RefSeq" id="WP_057757437.1">
    <property type="nucleotide sequence ID" value="NZ_LJYG01000111.1"/>
</dbReference>
<feature type="transmembrane region" description="Helical" evidence="7">
    <location>
        <begin position="217"/>
        <end position="235"/>
    </location>
</feature>
<evidence type="ECO:0000313" key="10">
    <source>
        <dbReference type="Proteomes" id="UP000051936"/>
    </source>
</evidence>
<comment type="caution">
    <text evidence="9">The sequence shown here is derived from an EMBL/GenBank/DDBJ whole genome shotgun (WGS) entry which is preliminary data.</text>
</comment>
<reference evidence="9 10" key="1">
    <citation type="submission" date="2015-09" db="EMBL/GenBank/DDBJ databases">
        <title>Draft Genome Sequence of Bradyrhizobium manausense Strain BR 3351T, a Novel Symbiotic Nitrogen-Fixing Alphaproteobacterium Isolated from Brazilian Amazon Rain Forest.</title>
        <authorList>
            <person name="De Araujo J.L."/>
            <person name="Zilli J.E."/>
        </authorList>
    </citation>
    <scope>NUCLEOTIDE SEQUENCE [LARGE SCALE GENOMIC DNA]</scope>
    <source>
        <strain evidence="9 10">BR3351</strain>
    </source>
</reference>
<name>A0A0R3CWM6_9BRAD</name>
<dbReference type="Pfam" id="PF00528">
    <property type="entry name" value="BPD_transp_1"/>
    <property type="match status" value="1"/>
</dbReference>
<dbReference type="InterPro" id="IPR051393">
    <property type="entry name" value="ABC_transporter_permease"/>
</dbReference>
<gene>
    <name evidence="9" type="ORF">AOQ71_36105</name>
</gene>
<dbReference type="PROSITE" id="PS50928">
    <property type="entry name" value="ABC_TM1"/>
    <property type="match status" value="1"/>
</dbReference>
<dbReference type="PANTHER" id="PTHR30193:SF37">
    <property type="entry name" value="INNER MEMBRANE ABC TRANSPORTER PERMEASE PROTEIN YCJO"/>
    <property type="match status" value="1"/>
</dbReference>
<dbReference type="InterPro" id="IPR000515">
    <property type="entry name" value="MetI-like"/>
</dbReference>
<feature type="transmembrane region" description="Helical" evidence="7">
    <location>
        <begin position="125"/>
        <end position="146"/>
    </location>
</feature>
<evidence type="ECO:0000259" key="8">
    <source>
        <dbReference type="PROSITE" id="PS50928"/>
    </source>
</evidence>
<comment type="subcellular location">
    <subcellularLocation>
        <location evidence="1 7">Cell membrane</location>
        <topology evidence="1 7">Multi-pass membrane protein</topology>
    </subcellularLocation>
</comment>
<dbReference type="EMBL" id="LJYG01000111">
    <property type="protein sequence ID" value="KRQ02024.1"/>
    <property type="molecule type" value="Genomic_DNA"/>
</dbReference>
<dbReference type="SUPFAM" id="SSF161098">
    <property type="entry name" value="MetI-like"/>
    <property type="match status" value="1"/>
</dbReference>
<keyword evidence="2 7" id="KW-0813">Transport</keyword>